<organism evidence="6 7">
    <name type="scientific">Corynespora cassiicola Philippines</name>
    <dbReference type="NCBI Taxonomy" id="1448308"/>
    <lineage>
        <taxon>Eukaryota</taxon>
        <taxon>Fungi</taxon>
        <taxon>Dikarya</taxon>
        <taxon>Ascomycota</taxon>
        <taxon>Pezizomycotina</taxon>
        <taxon>Dothideomycetes</taxon>
        <taxon>Pleosporomycetidae</taxon>
        <taxon>Pleosporales</taxon>
        <taxon>Corynesporascaceae</taxon>
        <taxon>Corynespora</taxon>
    </lineage>
</organism>
<evidence type="ECO:0000256" key="2">
    <source>
        <dbReference type="ARBA" id="ARBA00022827"/>
    </source>
</evidence>
<keyword evidence="1" id="KW-0285">Flavoprotein</keyword>
<reference evidence="6 7" key="1">
    <citation type="journal article" date="2018" name="Front. Microbiol.">
        <title>Genome-Wide Analysis of Corynespora cassiicola Leaf Fall Disease Putative Effectors.</title>
        <authorList>
            <person name="Lopez D."/>
            <person name="Ribeiro S."/>
            <person name="Label P."/>
            <person name="Fumanal B."/>
            <person name="Venisse J.S."/>
            <person name="Kohler A."/>
            <person name="de Oliveira R.R."/>
            <person name="Labutti K."/>
            <person name="Lipzen A."/>
            <person name="Lail K."/>
            <person name="Bauer D."/>
            <person name="Ohm R.A."/>
            <person name="Barry K.W."/>
            <person name="Spatafora J."/>
            <person name="Grigoriev I.V."/>
            <person name="Martin F.M."/>
            <person name="Pujade-Renaud V."/>
        </authorList>
    </citation>
    <scope>NUCLEOTIDE SEQUENCE [LARGE SCALE GENOMIC DNA]</scope>
    <source>
        <strain evidence="6 7">Philippines</strain>
    </source>
</reference>
<dbReference type="InterPro" id="IPR036188">
    <property type="entry name" value="FAD/NAD-bd_sf"/>
</dbReference>
<dbReference type="PANTHER" id="PTHR46720">
    <property type="entry name" value="HYDROXYLASE, PUTATIVE (AFU_ORTHOLOGUE AFUA_3G01460)-RELATED"/>
    <property type="match status" value="1"/>
</dbReference>
<proteinExistence type="predicted"/>
<dbReference type="SUPFAM" id="SSF51905">
    <property type="entry name" value="FAD/NAD(P)-binding domain"/>
    <property type="match status" value="1"/>
</dbReference>
<evidence type="ECO:0000256" key="3">
    <source>
        <dbReference type="ARBA" id="ARBA00023002"/>
    </source>
</evidence>
<keyword evidence="4" id="KW-0472">Membrane</keyword>
<dbReference type="STRING" id="1448308.A0A2T2NPP3"/>
<dbReference type="SUPFAM" id="SSF54373">
    <property type="entry name" value="FAD-linked reductases, C-terminal domain"/>
    <property type="match status" value="1"/>
</dbReference>
<evidence type="ECO:0000259" key="5">
    <source>
        <dbReference type="Pfam" id="PF01494"/>
    </source>
</evidence>
<dbReference type="Pfam" id="PF01494">
    <property type="entry name" value="FAD_binding_3"/>
    <property type="match status" value="1"/>
</dbReference>
<evidence type="ECO:0000256" key="1">
    <source>
        <dbReference type="ARBA" id="ARBA00022630"/>
    </source>
</evidence>
<name>A0A2T2NPP3_CORCC</name>
<sequence>MSPATITSTLPIAIVGGGLGGLALAIGLRKHGIDFRIYEAASEFSEIGAGVAFGPNSTRALGLIHPALLEGYKQHATYNENPDHEHTFLSVRWGMNERREGGSKAGDLIWHMKDKWDPQSAKKLGVKTRSCIHRAKLLDTLVGLLPEGVTHFRKSFESLIELADGTIELRFADGTTAHVGAVVGCDGIKSRMREIVCASSGVNASPSYVGECAFRAMVPRAAAIEALGPELAGNGQIFCGYGAYIVTYPVERGEFVNMVAIPHDEGESWAWQSSEWTVPTTADEFLQHFQGWDLPHIELIRQYCTPQRWALFNVKHSAPYYQGRICLMGDSAHATTPHLGAGAGMAMEDAYVLSNLIAHAHGSTDIGNAFKAYDAVRRPRTQQLIENSRLAGLATDFLLPGVDDSADALQEKYEAWYKWLWHEDLVAQLDSAKRLV</sequence>
<dbReference type="Proteomes" id="UP000240883">
    <property type="component" value="Unassembled WGS sequence"/>
</dbReference>
<gene>
    <name evidence="6" type="ORF">BS50DRAFT_390595</name>
</gene>
<dbReference type="GO" id="GO:0016491">
    <property type="term" value="F:oxidoreductase activity"/>
    <property type="evidence" value="ECO:0007669"/>
    <property type="project" value="UniProtKB-KW"/>
</dbReference>
<feature type="domain" description="FAD-binding" evidence="5">
    <location>
        <begin position="11"/>
        <end position="388"/>
    </location>
</feature>
<dbReference type="OrthoDB" id="417877at2759"/>
<feature type="transmembrane region" description="Helical" evidence="4">
    <location>
        <begin position="6"/>
        <end position="28"/>
    </location>
</feature>
<dbReference type="PANTHER" id="PTHR46720:SF3">
    <property type="entry name" value="FAD-BINDING DOMAIN-CONTAINING PROTEIN-RELATED"/>
    <property type="match status" value="1"/>
</dbReference>
<evidence type="ECO:0000313" key="6">
    <source>
        <dbReference type="EMBL" id="PSN67384.1"/>
    </source>
</evidence>
<keyword evidence="4" id="KW-0812">Transmembrane</keyword>
<dbReference type="Gene3D" id="3.50.50.60">
    <property type="entry name" value="FAD/NAD(P)-binding domain"/>
    <property type="match status" value="1"/>
</dbReference>
<evidence type="ECO:0000313" key="7">
    <source>
        <dbReference type="Proteomes" id="UP000240883"/>
    </source>
</evidence>
<dbReference type="AlphaFoldDB" id="A0A2T2NPP3"/>
<keyword evidence="7" id="KW-1185">Reference proteome</keyword>
<dbReference type="GO" id="GO:0044550">
    <property type="term" value="P:secondary metabolite biosynthetic process"/>
    <property type="evidence" value="ECO:0007669"/>
    <property type="project" value="TreeGrafter"/>
</dbReference>
<keyword evidence="3" id="KW-0560">Oxidoreductase</keyword>
<dbReference type="InterPro" id="IPR051104">
    <property type="entry name" value="FAD_monoxygenase"/>
</dbReference>
<protein>
    <submittedName>
        <fullName evidence="6">Mannitol 1-phosphate dehydrogenase</fullName>
    </submittedName>
</protein>
<keyword evidence="2" id="KW-0274">FAD</keyword>
<dbReference type="PRINTS" id="PR00420">
    <property type="entry name" value="RNGMNOXGNASE"/>
</dbReference>
<evidence type="ECO:0000256" key="4">
    <source>
        <dbReference type="SAM" id="Phobius"/>
    </source>
</evidence>
<dbReference type="EMBL" id="KZ678135">
    <property type="protein sequence ID" value="PSN67384.1"/>
    <property type="molecule type" value="Genomic_DNA"/>
</dbReference>
<dbReference type="GO" id="GO:0071949">
    <property type="term" value="F:FAD binding"/>
    <property type="evidence" value="ECO:0007669"/>
    <property type="project" value="InterPro"/>
</dbReference>
<keyword evidence="4" id="KW-1133">Transmembrane helix</keyword>
<dbReference type="InterPro" id="IPR002938">
    <property type="entry name" value="FAD-bd"/>
</dbReference>
<accession>A0A2T2NPP3</accession>